<evidence type="ECO:0000256" key="2">
    <source>
        <dbReference type="ARBA" id="ARBA00009997"/>
    </source>
</evidence>
<sequence length="246" mass="26266">MSQRLSVHLLPHLFSSDEITGGVAVVIDVLRATTTITCALSEGAKAILPCLDIETAQHLAANSTNEKIFLGGERQGKKIEGFDFDNSPSSYTEKKVAGKTIAFTTTNGTKALHAALSAEDILIGAFVNLDAIISFLENEERPIHLICAGTNGNITAEDVLFAGAVVCGLVSQNKKDYQLNDSATLAASAVQEPLQNDQLLLDALRKSHGGQNLIQLGFDADIALAATRNTYPIIPQYDKKSSRITI</sequence>
<evidence type="ECO:0000256" key="4">
    <source>
        <dbReference type="ARBA" id="ARBA00022801"/>
    </source>
</evidence>
<dbReference type="Pfam" id="PF04029">
    <property type="entry name" value="2-ph_phosp"/>
    <property type="match status" value="1"/>
</dbReference>
<dbReference type="PANTHER" id="PTHR37311:SF1">
    <property type="entry name" value="2-PHOSPHOSULFOLACTATE PHOSPHATASE-RELATED"/>
    <property type="match status" value="1"/>
</dbReference>
<keyword evidence="4" id="KW-0378">Hydrolase</keyword>
<dbReference type="Gene3D" id="3.90.1560.10">
    <property type="entry name" value="ComB-like"/>
    <property type="match status" value="1"/>
</dbReference>
<comment type="cofactor">
    <cofactor evidence="1">
        <name>Mg(2+)</name>
        <dbReference type="ChEBI" id="CHEBI:18420"/>
    </cofactor>
</comment>
<reference evidence="7" key="1">
    <citation type="submission" date="2018-06" db="EMBL/GenBank/DDBJ databases">
        <authorList>
            <person name="Zhirakovskaya E."/>
        </authorList>
    </citation>
    <scope>NUCLEOTIDE SEQUENCE</scope>
</reference>
<dbReference type="GO" id="GO:0050532">
    <property type="term" value="F:2-phosphosulfolactate phosphatase activity"/>
    <property type="evidence" value="ECO:0007669"/>
    <property type="project" value="UniProtKB-EC"/>
</dbReference>
<proteinExistence type="inferred from homology"/>
<comment type="catalytic activity">
    <reaction evidence="6">
        <text>(2R)-O-phospho-3-sulfolactate + H2O = (2R)-3-sulfolactate + phosphate</text>
        <dbReference type="Rhea" id="RHEA:23416"/>
        <dbReference type="ChEBI" id="CHEBI:15377"/>
        <dbReference type="ChEBI" id="CHEBI:15597"/>
        <dbReference type="ChEBI" id="CHEBI:43474"/>
        <dbReference type="ChEBI" id="CHEBI:58738"/>
        <dbReference type="EC" id="3.1.3.71"/>
    </reaction>
</comment>
<dbReference type="PANTHER" id="PTHR37311">
    <property type="entry name" value="2-PHOSPHOSULFOLACTATE PHOSPHATASE-RELATED"/>
    <property type="match status" value="1"/>
</dbReference>
<organism evidence="7">
    <name type="scientific">hydrothermal vent metagenome</name>
    <dbReference type="NCBI Taxonomy" id="652676"/>
    <lineage>
        <taxon>unclassified sequences</taxon>
        <taxon>metagenomes</taxon>
        <taxon>ecological metagenomes</taxon>
    </lineage>
</organism>
<accession>A0A3B1E2H5</accession>
<protein>
    <recommendedName>
        <fullName evidence="3">2-phosphosulfolactate phosphatase</fullName>
        <ecNumber evidence="3">3.1.3.71</ecNumber>
    </recommendedName>
</protein>
<dbReference type="EC" id="3.1.3.71" evidence="3"/>
<dbReference type="InterPro" id="IPR036702">
    <property type="entry name" value="ComB-like_sf"/>
</dbReference>
<dbReference type="HAMAP" id="MF_00490">
    <property type="entry name" value="ComB"/>
    <property type="match status" value="1"/>
</dbReference>
<comment type="similarity">
    <text evidence="2">Belongs to the ComB family.</text>
</comment>
<dbReference type="SUPFAM" id="SSF142823">
    <property type="entry name" value="ComB-like"/>
    <property type="match status" value="1"/>
</dbReference>
<dbReference type="EMBL" id="UOGL01000345">
    <property type="protein sequence ID" value="VAX39595.1"/>
    <property type="molecule type" value="Genomic_DNA"/>
</dbReference>
<dbReference type="InterPro" id="IPR005238">
    <property type="entry name" value="ComB-like"/>
</dbReference>
<evidence type="ECO:0000313" key="7">
    <source>
        <dbReference type="EMBL" id="VAX39595.1"/>
    </source>
</evidence>
<dbReference type="GO" id="GO:0000287">
    <property type="term" value="F:magnesium ion binding"/>
    <property type="evidence" value="ECO:0007669"/>
    <property type="project" value="InterPro"/>
</dbReference>
<evidence type="ECO:0000256" key="5">
    <source>
        <dbReference type="ARBA" id="ARBA00022842"/>
    </source>
</evidence>
<evidence type="ECO:0000256" key="3">
    <source>
        <dbReference type="ARBA" id="ARBA00012953"/>
    </source>
</evidence>
<evidence type="ECO:0000256" key="6">
    <source>
        <dbReference type="ARBA" id="ARBA00033711"/>
    </source>
</evidence>
<dbReference type="GO" id="GO:0050545">
    <property type="term" value="F:sulfopyruvate decarboxylase activity"/>
    <property type="evidence" value="ECO:0007669"/>
    <property type="project" value="TreeGrafter"/>
</dbReference>
<name>A0A3B1E2H5_9ZZZZ</name>
<dbReference type="AlphaFoldDB" id="A0A3B1E2H5"/>
<keyword evidence="5" id="KW-0460">Magnesium</keyword>
<dbReference type="FunFam" id="3.90.1560.10:FF:000001">
    <property type="entry name" value="Probable 2-phosphosulfolactate phosphatase"/>
    <property type="match status" value="1"/>
</dbReference>
<evidence type="ECO:0000256" key="1">
    <source>
        <dbReference type="ARBA" id="ARBA00001946"/>
    </source>
</evidence>
<gene>
    <name evidence="7" type="ORF">MNBD_PLANCTO02-2545</name>
</gene>